<dbReference type="AlphaFoldDB" id="A0A397J4Q0"/>
<accession>A0A397J4Q0</accession>
<dbReference type="Gene3D" id="1.25.40.10">
    <property type="entry name" value="Tetratricopeptide repeat domain"/>
    <property type="match status" value="1"/>
</dbReference>
<protein>
    <recommendedName>
        <fullName evidence="1">Protein kinase domain-containing protein</fullName>
    </recommendedName>
</protein>
<comment type="caution">
    <text evidence="2">The sequence shown here is derived from an EMBL/GenBank/DDBJ whole genome shotgun (WGS) entry which is preliminary data.</text>
</comment>
<dbReference type="InterPro" id="IPR011009">
    <property type="entry name" value="Kinase-like_dom_sf"/>
</dbReference>
<dbReference type="Pfam" id="PF08238">
    <property type="entry name" value="Sel1"/>
    <property type="match status" value="7"/>
</dbReference>
<dbReference type="STRING" id="1348612.A0A397J4Q0"/>
<dbReference type="EMBL" id="PQFF01000131">
    <property type="protein sequence ID" value="RHZ79850.1"/>
    <property type="molecule type" value="Genomic_DNA"/>
</dbReference>
<dbReference type="Proteomes" id="UP000266861">
    <property type="component" value="Unassembled WGS sequence"/>
</dbReference>
<dbReference type="InterPro" id="IPR011990">
    <property type="entry name" value="TPR-like_helical_dom_sf"/>
</dbReference>
<dbReference type="InterPro" id="IPR006597">
    <property type="entry name" value="Sel1-like"/>
</dbReference>
<dbReference type="PANTHER" id="PTHR43628">
    <property type="entry name" value="ACTIVATOR OF C KINASE PROTEIN 1-RELATED"/>
    <property type="match status" value="1"/>
</dbReference>
<organism evidence="2 3">
    <name type="scientific">Diversispora epigaea</name>
    <dbReference type="NCBI Taxonomy" id="1348612"/>
    <lineage>
        <taxon>Eukaryota</taxon>
        <taxon>Fungi</taxon>
        <taxon>Fungi incertae sedis</taxon>
        <taxon>Mucoromycota</taxon>
        <taxon>Glomeromycotina</taxon>
        <taxon>Glomeromycetes</taxon>
        <taxon>Diversisporales</taxon>
        <taxon>Diversisporaceae</taxon>
        <taxon>Diversispora</taxon>
    </lineage>
</organism>
<evidence type="ECO:0000259" key="1">
    <source>
        <dbReference type="PROSITE" id="PS50011"/>
    </source>
</evidence>
<dbReference type="Pfam" id="PF07714">
    <property type="entry name" value="PK_Tyr_Ser-Thr"/>
    <property type="match status" value="2"/>
</dbReference>
<dbReference type="SMART" id="SM00671">
    <property type="entry name" value="SEL1"/>
    <property type="match status" value="7"/>
</dbReference>
<dbReference type="InterPro" id="IPR001245">
    <property type="entry name" value="Ser-Thr/Tyr_kinase_cat_dom"/>
</dbReference>
<dbReference type="Gene3D" id="1.10.510.10">
    <property type="entry name" value="Transferase(Phosphotransferase) domain 1"/>
    <property type="match status" value="2"/>
</dbReference>
<dbReference type="PROSITE" id="PS50011">
    <property type="entry name" value="PROTEIN_KINASE_DOM"/>
    <property type="match status" value="1"/>
</dbReference>
<dbReference type="InterPro" id="IPR052945">
    <property type="entry name" value="Mitotic_Regulator"/>
</dbReference>
<proteinExistence type="predicted"/>
<evidence type="ECO:0000313" key="2">
    <source>
        <dbReference type="EMBL" id="RHZ79850.1"/>
    </source>
</evidence>
<dbReference type="GO" id="GO:0005524">
    <property type="term" value="F:ATP binding"/>
    <property type="evidence" value="ECO:0007669"/>
    <property type="project" value="InterPro"/>
</dbReference>
<dbReference type="PANTHER" id="PTHR43628:SF1">
    <property type="entry name" value="CHITIN SYNTHASE REGULATORY FACTOR 2-RELATED"/>
    <property type="match status" value="1"/>
</dbReference>
<dbReference type="InterPro" id="IPR000719">
    <property type="entry name" value="Prot_kinase_dom"/>
</dbReference>
<dbReference type="OrthoDB" id="4095816at2759"/>
<name>A0A397J4Q0_9GLOM</name>
<feature type="domain" description="Protein kinase" evidence="1">
    <location>
        <begin position="28"/>
        <end position="363"/>
    </location>
</feature>
<sequence>MRNLDGKFEIFEDTIQEENIPFYQYSEFENVKLISRNVYEAIFKNSQKTVALKYVFLNDKYNFIGEIKRYRKLEINDSILKFYGITKQENTNNYMIILEYVNEGSLRQYLKTNFQKLDWNAKLNLAKQIANVLMFLHSNDIIHGKFIKRYRKLEINDSILKFYGITKQENTNNYMIILEYVNEGSLRQYLKTNFQKLDWNAKLNLAKQIANVLMFLHSNDIIHGKFNSENILIHNGIIKLNVFGLTKIISDSLTNNLVPIQYMDPQYLELFGTIGKNKSSDIFSLGIIFWEVSSGNSPFEMESLNVDLLNNIAKGKREMATPGILSKYNEIYTDCWKHDGNLRPDVSQVVENLSKINYSHASIELETQSLPYNVAEEVISVQLEKLNIKNEESGIKPGSPFVNVTTEVNVLINELFEILIDMRKKQILEMQPIIIKNYIREHKQNPVKILYEMIRHPFYYLFTSLVGFFYKHGIGTVVDYQMAFKFFSLTSNKIIDTSSSNSSSLRKLYNANKEISTISLADMYSDGLGVKKDAKKAFQIYSKVADEGSSIAMNFVACCYEDGDGVEKNEENAFKLYLKSIERGNIAAQSNVSSCYENGLGITKDVTKSFQWALKSSLAGNINAMVDVGWHYDNGVSVCKDKKEAFKWYLKAAEKGHPTAQYNLGIFYANGHGINIDQVKAFEWFKKAAENDADGQYRLGKCFYEGFGTKEDIVNSIYWLNKATEYGNPDAEFLLEDIIYSIID</sequence>
<reference evidence="2 3" key="1">
    <citation type="submission" date="2018-08" db="EMBL/GenBank/DDBJ databases">
        <title>Genome and evolution of the arbuscular mycorrhizal fungus Diversispora epigaea (formerly Glomus versiforme) and its bacterial endosymbionts.</title>
        <authorList>
            <person name="Sun X."/>
            <person name="Fei Z."/>
            <person name="Harrison M."/>
        </authorList>
    </citation>
    <scope>NUCLEOTIDE SEQUENCE [LARGE SCALE GENOMIC DNA]</scope>
    <source>
        <strain evidence="2 3">IT104</strain>
    </source>
</reference>
<keyword evidence="3" id="KW-1185">Reference proteome</keyword>
<gene>
    <name evidence="2" type="ORF">Glove_140g77</name>
</gene>
<dbReference type="SUPFAM" id="SSF56112">
    <property type="entry name" value="Protein kinase-like (PK-like)"/>
    <property type="match status" value="2"/>
</dbReference>
<evidence type="ECO:0000313" key="3">
    <source>
        <dbReference type="Proteomes" id="UP000266861"/>
    </source>
</evidence>
<dbReference type="GO" id="GO:0004672">
    <property type="term" value="F:protein kinase activity"/>
    <property type="evidence" value="ECO:0007669"/>
    <property type="project" value="InterPro"/>
</dbReference>
<dbReference type="SUPFAM" id="SSF81901">
    <property type="entry name" value="HCP-like"/>
    <property type="match status" value="2"/>
</dbReference>